<dbReference type="EMBL" id="KE560881">
    <property type="protein sequence ID" value="EPZ35086.1"/>
    <property type="molecule type" value="Genomic_DNA"/>
</dbReference>
<dbReference type="InterPro" id="IPR037696">
    <property type="entry name" value="CCDC77"/>
</dbReference>
<feature type="coiled-coil region" evidence="1">
    <location>
        <begin position="194"/>
        <end position="398"/>
    </location>
</feature>
<organism evidence="2 3">
    <name type="scientific">Rozella allomycis (strain CSF55)</name>
    <dbReference type="NCBI Taxonomy" id="988480"/>
    <lineage>
        <taxon>Eukaryota</taxon>
        <taxon>Fungi</taxon>
        <taxon>Fungi incertae sedis</taxon>
        <taxon>Cryptomycota</taxon>
        <taxon>Cryptomycota incertae sedis</taxon>
        <taxon>Rozella</taxon>
    </lineage>
</organism>
<gene>
    <name evidence="2" type="ORF">O9G_004833</name>
</gene>
<protein>
    <submittedName>
        <fullName evidence="2">Uncharacterized protein</fullName>
    </submittedName>
</protein>
<dbReference type="OMA" id="HLSHMYR"/>
<dbReference type="OrthoDB" id="191169at2759"/>
<keyword evidence="1" id="KW-0175">Coiled coil</keyword>
<dbReference type="Proteomes" id="UP000030755">
    <property type="component" value="Unassembled WGS sequence"/>
</dbReference>
<evidence type="ECO:0000313" key="3">
    <source>
        <dbReference type="Proteomes" id="UP000030755"/>
    </source>
</evidence>
<reference evidence="2 3" key="1">
    <citation type="journal article" date="2013" name="Curr. Biol.">
        <title>Shared signatures of parasitism and phylogenomics unite Cryptomycota and microsporidia.</title>
        <authorList>
            <person name="James T.Y."/>
            <person name="Pelin A."/>
            <person name="Bonen L."/>
            <person name="Ahrendt S."/>
            <person name="Sain D."/>
            <person name="Corradi N."/>
            <person name="Stajich J.E."/>
        </authorList>
    </citation>
    <scope>NUCLEOTIDE SEQUENCE [LARGE SCALE GENOMIC DNA]</scope>
    <source>
        <strain evidence="2 3">CSF55</strain>
    </source>
</reference>
<evidence type="ECO:0000256" key="1">
    <source>
        <dbReference type="SAM" id="Coils"/>
    </source>
</evidence>
<dbReference type="PANTHER" id="PTHR22091:SF1">
    <property type="entry name" value="COILED-COIL DOMAIN-CONTAINING PROTEIN 77"/>
    <property type="match status" value="1"/>
</dbReference>
<dbReference type="AlphaFoldDB" id="A0A075B2D8"/>
<proteinExistence type="predicted"/>
<dbReference type="HOGENOM" id="CLU_035281_0_0_1"/>
<sequence>MSVEAEKEYSSALEQMEAIKVSFSEKHHLEWEIFQRSKEVQDLQRALSESQAYLQDERRQLLKLIAENDRLKIQELKDRKKIRYLLSIAKIDQDEITYFKTFVDKRFVENKEDAQEKLSARAKFLSEKRFADIYDIDESKENDVDVLRLLVKSLKAQLEEQGKLNVEQIKCLEEDRILREKEFKQREARDFGKIDELQKKNQKLETIVRENTRELLEKNKKFQQLERKIKEEKVQLAERLKSTTETLNEERAKINSTEKRVEEKIKKRTDTLVNDLRSIAAKFENEAKDAKLKYEHYRNNTEKKMESLERKAQSACANLNALKQRRQREIEGFTNDINLLKKQVKILEDALIQQQKMKTLDDKELLLLNLAKETGIKASKMSNELRNLKSKMYRLERDAHQLAF</sequence>
<evidence type="ECO:0000313" key="2">
    <source>
        <dbReference type="EMBL" id="EPZ35086.1"/>
    </source>
</evidence>
<feature type="coiled-coil region" evidence="1">
    <location>
        <begin position="40"/>
        <end position="74"/>
    </location>
</feature>
<dbReference type="PANTHER" id="PTHR22091">
    <property type="entry name" value="COILED-COIL DOMAIN-CONTAINING PROTEIN 77"/>
    <property type="match status" value="1"/>
</dbReference>
<keyword evidence="3" id="KW-1185">Reference proteome</keyword>
<name>A0A075B2D8_ROZAC</name>
<dbReference type="STRING" id="988480.A0A075B2D8"/>
<accession>A0A075B2D8</accession>